<organism evidence="2 3">
    <name type="scientific">Paragonimus westermani</name>
    <dbReference type="NCBI Taxonomy" id="34504"/>
    <lineage>
        <taxon>Eukaryota</taxon>
        <taxon>Metazoa</taxon>
        <taxon>Spiralia</taxon>
        <taxon>Lophotrochozoa</taxon>
        <taxon>Platyhelminthes</taxon>
        <taxon>Trematoda</taxon>
        <taxon>Digenea</taxon>
        <taxon>Plagiorchiida</taxon>
        <taxon>Troglotremata</taxon>
        <taxon>Troglotrematidae</taxon>
        <taxon>Paragonimus</taxon>
    </lineage>
</organism>
<sequence>MTRYVVLNLYRSLLRYANSLQFSDANYVKYRIRQVFAANKELTDPKAVEFFINESPQHGTREQFEYHRGNADISVVVTWCPGAVFESVNNRPQSKITSSVSLLKRKGCSGDNFSPLSLQSTEEVSDLRIY</sequence>
<reference evidence="2 3" key="1">
    <citation type="journal article" date="2019" name="Gigascience">
        <title>Whole-genome sequence of the oriental lung fluke Paragonimus westermani.</title>
        <authorList>
            <person name="Oey H."/>
            <person name="Zakrzewski M."/>
            <person name="Narain K."/>
            <person name="Devi K.R."/>
            <person name="Agatsuma T."/>
            <person name="Nawaratna S."/>
            <person name="Gobert G.N."/>
            <person name="Jones M.K."/>
            <person name="Ragan M.A."/>
            <person name="McManus D.P."/>
            <person name="Krause L."/>
        </authorList>
    </citation>
    <scope>NUCLEOTIDE SEQUENCE [LARGE SCALE GENOMIC DNA]</scope>
    <source>
        <strain evidence="2 3">IND2009</strain>
    </source>
</reference>
<gene>
    <name evidence="2" type="ORF">DEA37_0002486</name>
</gene>
<proteinExistence type="predicted"/>
<dbReference type="EMBL" id="QNGE01003679">
    <property type="protein sequence ID" value="KAA3673738.1"/>
    <property type="molecule type" value="Genomic_DNA"/>
</dbReference>
<evidence type="ECO:0000259" key="1">
    <source>
        <dbReference type="Pfam" id="PF05347"/>
    </source>
</evidence>
<comment type="caution">
    <text evidence="2">The sequence shown here is derived from an EMBL/GenBank/DDBJ whole genome shotgun (WGS) entry which is preliminary data.</text>
</comment>
<name>A0A5J4NEP6_9TREM</name>
<accession>A0A5J4NEP6</accession>
<dbReference type="Proteomes" id="UP000324629">
    <property type="component" value="Unassembled WGS sequence"/>
</dbReference>
<evidence type="ECO:0000313" key="3">
    <source>
        <dbReference type="Proteomes" id="UP000324629"/>
    </source>
</evidence>
<dbReference type="Pfam" id="PF05347">
    <property type="entry name" value="Complex1_LYR"/>
    <property type="match status" value="1"/>
</dbReference>
<feature type="domain" description="Complex 1 LYR protein" evidence="1">
    <location>
        <begin position="6"/>
        <end position="54"/>
    </location>
</feature>
<evidence type="ECO:0000313" key="2">
    <source>
        <dbReference type="EMBL" id="KAA3673738.1"/>
    </source>
</evidence>
<protein>
    <recommendedName>
        <fullName evidence="1">Complex 1 LYR protein domain-containing protein</fullName>
    </recommendedName>
</protein>
<dbReference type="InterPro" id="IPR008011">
    <property type="entry name" value="Complex1_LYR_dom"/>
</dbReference>
<keyword evidence="3" id="KW-1185">Reference proteome</keyword>
<dbReference type="AlphaFoldDB" id="A0A5J4NEP6"/>